<name>A0A2M4B6K6_9DIPT</name>
<reference evidence="1" key="1">
    <citation type="submission" date="2018-01" db="EMBL/GenBank/DDBJ databases">
        <title>An insight into the sialome of Amazonian anophelines.</title>
        <authorList>
            <person name="Ribeiro J.M."/>
            <person name="Scarpassa V."/>
            <person name="Calvo E."/>
        </authorList>
    </citation>
    <scope>NUCLEOTIDE SEQUENCE</scope>
    <source>
        <tissue evidence="1">Salivary glands</tissue>
    </source>
</reference>
<sequence length="88" mass="9905">MATTSCSSFILCSIICANCQRESHNSLRTFPGYRNGRGGIKNQYARSAVSTDRSSSASVRSVDRMCLYWQKGLPLRLSLRINRESNRI</sequence>
<organism evidence="1">
    <name type="scientific">Anopheles triannulatus</name>
    <dbReference type="NCBI Taxonomy" id="58253"/>
    <lineage>
        <taxon>Eukaryota</taxon>
        <taxon>Metazoa</taxon>
        <taxon>Ecdysozoa</taxon>
        <taxon>Arthropoda</taxon>
        <taxon>Hexapoda</taxon>
        <taxon>Insecta</taxon>
        <taxon>Pterygota</taxon>
        <taxon>Neoptera</taxon>
        <taxon>Endopterygota</taxon>
        <taxon>Diptera</taxon>
        <taxon>Nematocera</taxon>
        <taxon>Culicoidea</taxon>
        <taxon>Culicidae</taxon>
        <taxon>Anophelinae</taxon>
        <taxon>Anopheles</taxon>
    </lineage>
</organism>
<evidence type="ECO:0000313" key="1">
    <source>
        <dbReference type="EMBL" id="MBW48666.1"/>
    </source>
</evidence>
<proteinExistence type="predicted"/>
<protein>
    <submittedName>
        <fullName evidence="1">Putative secreted protein</fullName>
    </submittedName>
</protein>
<dbReference type="AlphaFoldDB" id="A0A2M4B6K6"/>
<accession>A0A2M4B6K6</accession>
<dbReference type="EMBL" id="GGFK01015345">
    <property type="protein sequence ID" value="MBW48666.1"/>
    <property type="molecule type" value="Transcribed_RNA"/>
</dbReference>